<dbReference type="Pfam" id="PF18962">
    <property type="entry name" value="Por_Secre_tail"/>
    <property type="match status" value="1"/>
</dbReference>
<dbReference type="SUPFAM" id="SSF50952">
    <property type="entry name" value="Soluble quinoprotein glucose dehydrogenase"/>
    <property type="match status" value="1"/>
</dbReference>
<evidence type="ECO:0000313" key="4">
    <source>
        <dbReference type="Proteomes" id="UP000192266"/>
    </source>
</evidence>
<name>A0A1W1VS60_9BACT</name>
<evidence type="ECO:0000313" key="3">
    <source>
        <dbReference type="EMBL" id="SMB95931.1"/>
    </source>
</evidence>
<dbReference type="Proteomes" id="UP000192266">
    <property type="component" value="Unassembled WGS sequence"/>
</dbReference>
<dbReference type="STRING" id="645990.SAMN00120144_0504"/>
<dbReference type="AlphaFoldDB" id="A0A1W1VS60"/>
<dbReference type="EMBL" id="FWWW01000070">
    <property type="protein sequence ID" value="SMB95931.1"/>
    <property type="molecule type" value="Genomic_DNA"/>
</dbReference>
<keyword evidence="4" id="KW-1185">Reference proteome</keyword>
<proteinExistence type="predicted"/>
<accession>A0A1W1VS60</accession>
<reference evidence="3 4" key="1">
    <citation type="submission" date="2017-04" db="EMBL/GenBank/DDBJ databases">
        <authorList>
            <person name="Afonso C.L."/>
            <person name="Miller P.J."/>
            <person name="Scott M.A."/>
            <person name="Spackman E."/>
            <person name="Goraichik I."/>
            <person name="Dimitrov K.M."/>
            <person name="Suarez D.L."/>
            <person name="Swayne D.E."/>
        </authorList>
    </citation>
    <scope>NUCLEOTIDE SEQUENCE [LARGE SCALE GENOMIC DNA]</scope>
    <source>
        <strain evidence="3 4">DSM 11622</strain>
    </source>
</reference>
<dbReference type="Gene3D" id="2.120.10.30">
    <property type="entry name" value="TolB, C-terminal domain"/>
    <property type="match status" value="1"/>
</dbReference>
<dbReference type="InterPro" id="IPR012938">
    <property type="entry name" value="Glc/Sorbosone_DH"/>
</dbReference>
<evidence type="ECO:0000259" key="2">
    <source>
        <dbReference type="Pfam" id="PF18962"/>
    </source>
</evidence>
<organism evidence="3 4">
    <name type="scientific">Hymenobacter roseosalivarius DSM 11622</name>
    <dbReference type="NCBI Taxonomy" id="645990"/>
    <lineage>
        <taxon>Bacteria</taxon>
        <taxon>Pseudomonadati</taxon>
        <taxon>Bacteroidota</taxon>
        <taxon>Cytophagia</taxon>
        <taxon>Cytophagales</taxon>
        <taxon>Hymenobacteraceae</taxon>
        <taxon>Hymenobacter</taxon>
    </lineage>
</organism>
<sequence>MEAGRNYGWPTVEGLCSSPAEQSFCAANNVREPLVVWTPTLAVAGLTYYDSPAIPEWRGSLLLATLKASKLVQLWLNAAGDAVTGQQDFLTGFGRLRALCVSPAGRVYVATSNGNDRILTLENRASVLSTKSAANNAALAIWPNPARQTVAVRLPAAPASATTATIHDALGRVVRTAEFAPRQTEVSLNLMGLRAGVYVVQVRSAAGQYARRLVVE</sequence>
<dbReference type="InterPro" id="IPR011042">
    <property type="entry name" value="6-blade_b-propeller_TolB-like"/>
</dbReference>
<feature type="domain" description="Glucose/Sorbosone dehydrogenase" evidence="1">
    <location>
        <begin position="2"/>
        <end position="119"/>
    </location>
</feature>
<dbReference type="InterPro" id="IPR011041">
    <property type="entry name" value="Quinoprot_gluc/sorb_DH_b-prop"/>
</dbReference>
<dbReference type="InterPro" id="IPR026444">
    <property type="entry name" value="Secre_tail"/>
</dbReference>
<feature type="domain" description="Secretion system C-terminal sorting" evidence="2">
    <location>
        <begin position="141"/>
        <end position="215"/>
    </location>
</feature>
<protein>
    <submittedName>
        <fullName evidence="3">Glucose sorbosone dehydrogenase</fullName>
    </submittedName>
</protein>
<gene>
    <name evidence="3" type="ORF">SAMN00120144_0504</name>
</gene>
<evidence type="ECO:0000259" key="1">
    <source>
        <dbReference type="Pfam" id="PF07995"/>
    </source>
</evidence>
<dbReference type="Pfam" id="PF07995">
    <property type="entry name" value="GSDH"/>
    <property type="match status" value="1"/>
</dbReference>
<dbReference type="NCBIfam" id="TIGR04183">
    <property type="entry name" value="Por_Secre_tail"/>
    <property type="match status" value="1"/>
</dbReference>